<organism evidence="1 2">
    <name type="scientific">Macrosiphum euphorbiae</name>
    <name type="common">potato aphid</name>
    <dbReference type="NCBI Taxonomy" id="13131"/>
    <lineage>
        <taxon>Eukaryota</taxon>
        <taxon>Metazoa</taxon>
        <taxon>Ecdysozoa</taxon>
        <taxon>Arthropoda</taxon>
        <taxon>Hexapoda</taxon>
        <taxon>Insecta</taxon>
        <taxon>Pterygota</taxon>
        <taxon>Neoptera</taxon>
        <taxon>Paraneoptera</taxon>
        <taxon>Hemiptera</taxon>
        <taxon>Sternorrhyncha</taxon>
        <taxon>Aphidomorpha</taxon>
        <taxon>Aphidoidea</taxon>
        <taxon>Aphididae</taxon>
        <taxon>Macrosiphini</taxon>
        <taxon>Macrosiphum</taxon>
    </lineage>
</organism>
<dbReference type="AlphaFoldDB" id="A0AAV0XH37"/>
<evidence type="ECO:0000313" key="2">
    <source>
        <dbReference type="Proteomes" id="UP001160148"/>
    </source>
</evidence>
<keyword evidence="2" id="KW-1185">Reference proteome</keyword>
<dbReference type="EMBL" id="CARXXK010000004">
    <property type="protein sequence ID" value="CAI6366852.1"/>
    <property type="molecule type" value="Genomic_DNA"/>
</dbReference>
<reference evidence="1 2" key="1">
    <citation type="submission" date="2023-01" db="EMBL/GenBank/DDBJ databases">
        <authorList>
            <person name="Whitehead M."/>
        </authorList>
    </citation>
    <scope>NUCLEOTIDE SEQUENCE [LARGE SCALE GENOMIC DNA]</scope>
</reference>
<protein>
    <submittedName>
        <fullName evidence="1">Uncharacterized protein</fullName>
    </submittedName>
</protein>
<evidence type="ECO:0000313" key="1">
    <source>
        <dbReference type="EMBL" id="CAI6366852.1"/>
    </source>
</evidence>
<comment type="caution">
    <text evidence="1">The sequence shown here is derived from an EMBL/GenBank/DDBJ whole genome shotgun (WGS) entry which is preliminary data.</text>
</comment>
<gene>
    <name evidence="1" type="ORF">MEUPH1_LOCUS21390</name>
</gene>
<sequence length="102" mass="11729">MDKFVIRKSITKTSLKLIITENSEVAGVLWPLDWSAEQWAQKKEKHTWLFCKNGLLGCKTCFEVSCLKTFKSRDFEISKEWSSCQISGGTSIDSIDTQYKKL</sequence>
<proteinExistence type="predicted"/>
<accession>A0AAV0XH37</accession>
<name>A0AAV0XH37_9HEMI</name>
<dbReference type="Proteomes" id="UP001160148">
    <property type="component" value="Unassembled WGS sequence"/>
</dbReference>